<keyword evidence="2" id="KW-1185">Reference proteome</keyword>
<evidence type="ECO:0000313" key="2">
    <source>
        <dbReference type="Proteomes" id="UP000287519"/>
    </source>
</evidence>
<name>A0A402BYC8_RHOWR</name>
<reference evidence="1 2" key="1">
    <citation type="submission" date="2018-11" db="EMBL/GenBank/DDBJ databases">
        <title>Microbial catabolism of amino acid.</title>
        <authorList>
            <person name="Hibi M."/>
            <person name="Ogawa J."/>
        </authorList>
    </citation>
    <scope>NUCLEOTIDE SEQUENCE [LARGE SCALE GENOMIC DNA]</scope>
    <source>
        <strain evidence="1 2">C31-06</strain>
    </source>
</reference>
<protein>
    <submittedName>
        <fullName evidence="1">Uncharacterized protein</fullName>
    </submittedName>
</protein>
<proteinExistence type="predicted"/>
<gene>
    <name evidence="1" type="ORF">Rhow_001680</name>
</gene>
<sequence>MLIGQGLRDAVTPAGVHRTFTSNIVAVMVATTVAGSRNFEILRIACMYFHPVRSTP</sequence>
<accession>A0A402BYC8</accession>
<dbReference type="AlphaFoldDB" id="A0A402BYC8"/>
<organism evidence="1 2">
    <name type="scientific">Rhodococcus wratislaviensis</name>
    <name type="common">Tsukamurella wratislaviensis</name>
    <dbReference type="NCBI Taxonomy" id="44752"/>
    <lineage>
        <taxon>Bacteria</taxon>
        <taxon>Bacillati</taxon>
        <taxon>Actinomycetota</taxon>
        <taxon>Actinomycetes</taxon>
        <taxon>Mycobacteriales</taxon>
        <taxon>Nocardiaceae</taxon>
        <taxon>Rhodococcus</taxon>
    </lineage>
</organism>
<comment type="caution">
    <text evidence="1">The sequence shown here is derived from an EMBL/GenBank/DDBJ whole genome shotgun (WGS) entry which is preliminary data.</text>
</comment>
<evidence type="ECO:0000313" key="1">
    <source>
        <dbReference type="EMBL" id="GCE36314.1"/>
    </source>
</evidence>
<dbReference type="EMBL" id="BHYM01000002">
    <property type="protein sequence ID" value="GCE36314.1"/>
    <property type="molecule type" value="Genomic_DNA"/>
</dbReference>
<dbReference type="Proteomes" id="UP000287519">
    <property type="component" value="Unassembled WGS sequence"/>
</dbReference>